<dbReference type="RefSeq" id="WP_349948412.1">
    <property type="nucleotide sequence ID" value="NZ_CP157940.1"/>
</dbReference>
<evidence type="ECO:0000256" key="1">
    <source>
        <dbReference type="SAM" id="MobiDB-lite"/>
    </source>
</evidence>
<proteinExistence type="predicted"/>
<sequence length="82" mass="9639">MKEESKREKFVRIAEARTNKIINMIQLLGNCSNQSLYDYSQKDVAKIFNTIQTELDEAKKRYNKQDNQNGSKFTLEEKGYGR</sequence>
<name>A0AAU7PTS0_9FIRM</name>
<protein>
    <submittedName>
        <fullName evidence="2">Uncharacterized protein</fullName>
    </submittedName>
</protein>
<gene>
    <name evidence="2" type="ORF">ABFV83_08250</name>
</gene>
<evidence type="ECO:0000313" key="2">
    <source>
        <dbReference type="EMBL" id="XBS55763.1"/>
    </source>
</evidence>
<dbReference type="EMBL" id="CP157940">
    <property type="protein sequence ID" value="XBS55763.1"/>
    <property type="molecule type" value="Genomic_DNA"/>
</dbReference>
<accession>A0AAU7PTS0</accession>
<feature type="region of interest" description="Disordered" evidence="1">
    <location>
        <begin position="62"/>
        <end position="82"/>
    </location>
</feature>
<organism evidence="2">
    <name type="scientific">Lacrimispora sp. BS-2</name>
    <dbReference type="NCBI Taxonomy" id="3151850"/>
    <lineage>
        <taxon>Bacteria</taxon>
        <taxon>Bacillati</taxon>
        <taxon>Bacillota</taxon>
        <taxon>Clostridia</taxon>
        <taxon>Lachnospirales</taxon>
        <taxon>Lachnospiraceae</taxon>
        <taxon>Lacrimispora</taxon>
    </lineage>
</organism>
<reference evidence="2" key="1">
    <citation type="submission" date="2024-06" db="EMBL/GenBank/DDBJ databases">
        <title>Lacrimispora cavernae sp. nov., a novel anaerobe isolated from bat guano pile inside a cave.</title>
        <authorList>
            <person name="Miller S.L."/>
            <person name="Lu N."/>
            <person name="King J."/>
            <person name="Sankaranarayanan K."/>
            <person name="Lawson P.A."/>
        </authorList>
    </citation>
    <scope>NUCLEOTIDE SEQUENCE</scope>
    <source>
        <strain evidence="2">BS-2</strain>
    </source>
</reference>
<dbReference type="AlphaFoldDB" id="A0AAU7PTS0"/>